<reference evidence="2" key="1">
    <citation type="submission" date="2021-01" db="EMBL/GenBank/DDBJ databases">
        <title>Adiantum capillus-veneris genome.</title>
        <authorList>
            <person name="Fang Y."/>
            <person name="Liao Q."/>
        </authorList>
    </citation>
    <scope>NUCLEOTIDE SEQUENCE</scope>
    <source>
        <strain evidence="2">H3</strain>
        <tissue evidence="2">Leaf</tissue>
    </source>
</reference>
<dbReference type="AlphaFoldDB" id="A0A9D4U629"/>
<evidence type="ECO:0000313" key="3">
    <source>
        <dbReference type="Proteomes" id="UP000886520"/>
    </source>
</evidence>
<name>A0A9D4U629_ADICA</name>
<accession>A0A9D4U629</accession>
<proteinExistence type="predicted"/>
<evidence type="ECO:0000313" key="2">
    <source>
        <dbReference type="EMBL" id="KAI5062030.1"/>
    </source>
</evidence>
<organism evidence="2 3">
    <name type="scientific">Adiantum capillus-veneris</name>
    <name type="common">Maidenhair fern</name>
    <dbReference type="NCBI Taxonomy" id="13818"/>
    <lineage>
        <taxon>Eukaryota</taxon>
        <taxon>Viridiplantae</taxon>
        <taxon>Streptophyta</taxon>
        <taxon>Embryophyta</taxon>
        <taxon>Tracheophyta</taxon>
        <taxon>Polypodiopsida</taxon>
        <taxon>Polypodiidae</taxon>
        <taxon>Polypodiales</taxon>
        <taxon>Pteridineae</taxon>
        <taxon>Pteridaceae</taxon>
        <taxon>Vittarioideae</taxon>
        <taxon>Adiantum</taxon>
    </lineage>
</organism>
<feature type="region of interest" description="Disordered" evidence="1">
    <location>
        <begin position="1"/>
        <end position="25"/>
    </location>
</feature>
<evidence type="ECO:0000256" key="1">
    <source>
        <dbReference type="SAM" id="MobiDB-lite"/>
    </source>
</evidence>
<gene>
    <name evidence="2" type="ORF">GOP47_0022569</name>
</gene>
<dbReference type="EMBL" id="JABFUD020000022">
    <property type="protein sequence ID" value="KAI5062030.1"/>
    <property type="molecule type" value="Genomic_DNA"/>
</dbReference>
<dbReference type="Proteomes" id="UP000886520">
    <property type="component" value="Chromosome 22"/>
</dbReference>
<protein>
    <submittedName>
        <fullName evidence="2">Uncharacterized protein</fullName>
    </submittedName>
</protein>
<comment type="caution">
    <text evidence="2">The sequence shown here is derived from an EMBL/GenBank/DDBJ whole genome shotgun (WGS) entry which is preliminary data.</text>
</comment>
<keyword evidence="3" id="KW-1185">Reference proteome</keyword>
<sequence length="85" mass="9086">MGSVGEGDGDNMHVGVGNGGNRRVQADGRREGAFLSVKLKLNAIEDFICQEGDATVKLSSTLTPTSKVRNLLPHSGLASTFWHYL</sequence>